<sequence length="84" mass="9563">MPMTLILRDVMGLAHTKREAKRILHSRKIMVDGKIETDPGRGVGLMDVLTVGDDNYRCILDTNGKLRYRSISKKSADSKYAERR</sequence>
<dbReference type="SUPFAM" id="SSF55174">
    <property type="entry name" value="Alpha-L RNA-binding motif"/>
    <property type="match status" value="1"/>
</dbReference>
<dbReference type="GO" id="GO:0003735">
    <property type="term" value="F:structural constituent of ribosome"/>
    <property type="evidence" value="ECO:0007669"/>
    <property type="project" value="InterPro"/>
</dbReference>
<keyword evidence="1" id="KW-0694">RNA-binding</keyword>
<dbReference type="InterPro" id="IPR036986">
    <property type="entry name" value="S4_RNA-bd_sf"/>
</dbReference>
<name>A0A1B1TBN1_9ARCH</name>
<accession>A0A1B1TBN1</accession>
<dbReference type="InterPro" id="IPR002942">
    <property type="entry name" value="S4_RNA-bd"/>
</dbReference>
<evidence type="ECO:0000313" key="3">
    <source>
        <dbReference type="EMBL" id="ANV79692.1"/>
    </source>
</evidence>
<dbReference type="PANTHER" id="PTHR11581:SF0">
    <property type="entry name" value="SMALL RIBOSOMAL SUBUNIT PROTEIN ES4"/>
    <property type="match status" value="1"/>
</dbReference>
<dbReference type="GO" id="GO:0006412">
    <property type="term" value="P:translation"/>
    <property type="evidence" value="ECO:0007669"/>
    <property type="project" value="InterPro"/>
</dbReference>
<dbReference type="InterPro" id="IPR000876">
    <property type="entry name" value="Ribosomal_eS4"/>
</dbReference>
<dbReference type="AlphaFoldDB" id="A0A1B1TBN1"/>
<dbReference type="Gene3D" id="3.10.290.10">
    <property type="entry name" value="RNA-binding S4 domain"/>
    <property type="match status" value="1"/>
</dbReference>
<dbReference type="Pfam" id="PF01479">
    <property type="entry name" value="S4"/>
    <property type="match status" value="1"/>
</dbReference>
<organism evidence="3">
    <name type="scientific">uncultured Poseidoniia archaeon</name>
    <dbReference type="NCBI Taxonomy" id="1697135"/>
    <lineage>
        <taxon>Archaea</taxon>
        <taxon>Methanobacteriati</taxon>
        <taxon>Thermoplasmatota</taxon>
        <taxon>Candidatus Poseidoniia</taxon>
        <taxon>environmental samples</taxon>
    </lineage>
</organism>
<reference evidence="3" key="1">
    <citation type="submission" date="2014-11" db="EMBL/GenBank/DDBJ databases">
        <authorList>
            <person name="Zhu J."/>
            <person name="Qi W."/>
            <person name="Song R."/>
        </authorList>
    </citation>
    <scope>NUCLEOTIDE SEQUENCE</scope>
</reference>
<evidence type="ECO:0000259" key="2">
    <source>
        <dbReference type="SMART" id="SM00363"/>
    </source>
</evidence>
<dbReference type="EMBL" id="KP211849">
    <property type="protein sequence ID" value="ANV79692.1"/>
    <property type="molecule type" value="Genomic_DNA"/>
</dbReference>
<proteinExistence type="predicted"/>
<dbReference type="PROSITE" id="PS50889">
    <property type="entry name" value="S4"/>
    <property type="match status" value="1"/>
</dbReference>
<dbReference type="PANTHER" id="PTHR11581">
    <property type="entry name" value="30S/40S RIBOSOMAL PROTEIN S4"/>
    <property type="match status" value="1"/>
</dbReference>
<feature type="domain" description="RNA-binding S4" evidence="2">
    <location>
        <begin position="3"/>
        <end position="65"/>
    </location>
</feature>
<protein>
    <recommendedName>
        <fullName evidence="2">RNA-binding S4 domain-containing protein</fullName>
    </recommendedName>
</protein>
<dbReference type="GO" id="GO:0003723">
    <property type="term" value="F:RNA binding"/>
    <property type="evidence" value="ECO:0007669"/>
    <property type="project" value="UniProtKB-KW"/>
</dbReference>
<reference evidence="3" key="2">
    <citation type="journal article" date="2015" name="ISME J.">
        <title>A new class of marine Euryarchaeota group II from the Mediterranean deep chlorophyll maximum.</title>
        <authorList>
            <person name="Martin-Cuadrado A.B."/>
            <person name="Garcia-Heredia I."/>
            <person name="Molto A.G."/>
            <person name="Lopez-Ubeda R."/>
            <person name="Kimes N."/>
            <person name="Lopez-Garcia P."/>
            <person name="Moreira D."/>
            <person name="Rodriguez-Valera F."/>
        </authorList>
    </citation>
    <scope>NUCLEOTIDE SEQUENCE</scope>
</reference>
<dbReference type="CDD" id="cd00165">
    <property type="entry name" value="S4"/>
    <property type="match status" value="1"/>
</dbReference>
<dbReference type="SMART" id="SM00363">
    <property type="entry name" value="S4"/>
    <property type="match status" value="1"/>
</dbReference>
<dbReference type="GO" id="GO:0022627">
    <property type="term" value="C:cytosolic small ribosomal subunit"/>
    <property type="evidence" value="ECO:0007669"/>
    <property type="project" value="TreeGrafter"/>
</dbReference>
<evidence type="ECO:0000256" key="1">
    <source>
        <dbReference type="PROSITE-ProRule" id="PRU00182"/>
    </source>
</evidence>